<keyword evidence="2" id="KW-1185">Reference proteome</keyword>
<name>A0A0M8NQA4_9EURO</name>
<dbReference type="AlphaFoldDB" id="A0A0M8NQA4"/>
<reference evidence="1 2" key="1">
    <citation type="submission" date="2015-08" db="EMBL/GenBank/DDBJ databases">
        <title>Genome sequencing of Penicillium nordicum.</title>
        <authorList>
            <person name="Nguyen H.D."/>
            <person name="Seifert K.A."/>
        </authorList>
    </citation>
    <scope>NUCLEOTIDE SEQUENCE [LARGE SCALE GENOMIC DNA]</scope>
    <source>
        <strain evidence="1 2">DAOMC 185683</strain>
    </source>
</reference>
<comment type="caution">
    <text evidence="1">The sequence shown here is derived from an EMBL/GenBank/DDBJ whole genome shotgun (WGS) entry which is preliminary data.</text>
</comment>
<evidence type="ECO:0000313" key="2">
    <source>
        <dbReference type="Proteomes" id="UP000037696"/>
    </source>
</evidence>
<sequence length="67" mass="7423">MGVKFQKAHGPWTLSSAHGRAMSQSSADIIVKAPLSFVSFYNLTIDYNNERMIGLLTSEDTAFETKL</sequence>
<organism evidence="1 2">
    <name type="scientific">Penicillium nordicum</name>
    <dbReference type="NCBI Taxonomy" id="229535"/>
    <lineage>
        <taxon>Eukaryota</taxon>
        <taxon>Fungi</taxon>
        <taxon>Dikarya</taxon>
        <taxon>Ascomycota</taxon>
        <taxon>Pezizomycotina</taxon>
        <taxon>Eurotiomycetes</taxon>
        <taxon>Eurotiomycetidae</taxon>
        <taxon>Eurotiales</taxon>
        <taxon>Aspergillaceae</taxon>
        <taxon>Penicillium</taxon>
    </lineage>
</organism>
<dbReference type="Proteomes" id="UP000037696">
    <property type="component" value="Unassembled WGS sequence"/>
</dbReference>
<dbReference type="EMBL" id="LHQQ01000343">
    <property type="protein sequence ID" value="KOS37196.1"/>
    <property type="molecule type" value="Genomic_DNA"/>
</dbReference>
<accession>A0A0M8NQA4</accession>
<protein>
    <submittedName>
        <fullName evidence="1">Uncharacterized protein</fullName>
    </submittedName>
</protein>
<proteinExistence type="predicted"/>
<evidence type="ECO:0000313" key="1">
    <source>
        <dbReference type="EMBL" id="KOS37196.1"/>
    </source>
</evidence>
<gene>
    <name evidence="1" type="ORF">ACN38_g12018</name>
</gene>